<dbReference type="PROSITE" id="PS00028">
    <property type="entry name" value="ZINC_FINGER_C2H2_1"/>
    <property type="match status" value="2"/>
</dbReference>
<sequence length="204" mass="23017">MRSHYATLPLPPKTPQIQEEPTSSLSSSDKSLISVSYGLRENPKKSLRLVDQKGSMQKRVSGEEEALLTDLEMEEDVALCLVMLSRDVKWRRSSDHEMKMKVYECERCEKVFKSSQGLGSHRASHFKKIKKLSNGVCENGVNHECPFCGKVFKSVQALGGHKRSHFLASKFNLNVSDDEFQDAIIDLNLPAAMEDEEDDEVIRG</sequence>
<feature type="domain" description="C2H2-type" evidence="3">
    <location>
        <begin position="103"/>
        <end position="125"/>
    </location>
</feature>
<dbReference type="PANTHER" id="PTHR46326:SF2">
    <property type="entry name" value="ZINC FINGER PROTEIN ZAT1-RELATED"/>
    <property type="match status" value="1"/>
</dbReference>
<evidence type="ECO:0000313" key="5">
    <source>
        <dbReference type="Proteomes" id="UP001318860"/>
    </source>
</evidence>
<keyword evidence="1" id="KW-0479">Metal-binding</keyword>
<dbReference type="PROSITE" id="PS50157">
    <property type="entry name" value="ZINC_FINGER_C2H2_2"/>
    <property type="match status" value="2"/>
</dbReference>
<keyword evidence="5" id="KW-1185">Reference proteome</keyword>
<dbReference type="InterPro" id="IPR044303">
    <property type="entry name" value="ZAT1/4/9"/>
</dbReference>
<dbReference type="InterPro" id="IPR013087">
    <property type="entry name" value="Znf_C2H2_type"/>
</dbReference>
<protein>
    <recommendedName>
        <fullName evidence="3">C2H2-type domain-containing protein</fullName>
    </recommendedName>
</protein>
<accession>A0ABR0XFN6</accession>
<dbReference type="SUPFAM" id="SSF57667">
    <property type="entry name" value="beta-beta-alpha zinc fingers"/>
    <property type="match status" value="1"/>
</dbReference>
<feature type="region of interest" description="Disordered" evidence="2">
    <location>
        <begin position="1"/>
        <end position="29"/>
    </location>
</feature>
<evidence type="ECO:0000256" key="1">
    <source>
        <dbReference type="PROSITE-ProRule" id="PRU00042"/>
    </source>
</evidence>
<evidence type="ECO:0000259" key="3">
    <source>
        <dbReference type="PROSITE" id="PS50157"/>
    </source>
</evidence>
<dbReference type="SMART" id="SM00355">
    <property type="entry name" value="ZnF_C2H2"/>
    <property type="match status" value="2"/>
</dbReference>
<feature type="domain" description="C2H2-type" evidence="3">
    <location>
        <begin position="143"/>
        <end position="165"/>
    </location>
</feature>
<keyword evidence="1" id="KW-0862">Zinc</keyword>
<dbReference type="EMBL" id="JABTTQ020000004">
    <property type="protein sequence ID" value="KAK6157976.1"/>
    <property type="molecule type" value="Genomic_DNA"/>
</dbReference>
<gene>
    <name evidence="4" type="ORF">DH2020_005290</name>
</gene>
<dbReference type="Pfam" id="PF13912">
    <property type="entry name" value="zf-C2H2_6"/>
    <property type="match status" value="2"/>
</dbReference>
<keyword evidence="1" id="KW-0863">Zinc-finger</keyword>
<dbReference type="InterPro" id="IPR036236">
    <property type="entry name" value="Znf_C2H2_sf"/>
</dbReference>
<organism evidence="4 5">
    <name type="scientific">Rehmannia glutinosa</name>
    <name type="common">Chinese foxglove</name>
    <dbReference type="NCBI Taxonomy" id="99300"/>
    <lineage>
        <taxon>Eukaryota</taxon>
        <taxon>Viridiplantae</taxon>
        <taxon>Streptophyta</taxon>
        <taxon>Embryophyta</taxon>
        <taxon>Tracheophyta</taxon>
        <taxon>Spermatophyta</taxon>
        <taxon>Magnoliopsida</taxon>
        <taxon>eudicotyledons</taxon>
        <taxon>Gunneridae</taxon>
        <taxon>Pentapetalae</taxon>
        <taxon>asterids</taxon>
        <taxon>lamiids</taxon>
        <taxon>Lamiales</taxon>
        <taxon>Orobanchaceae</taxon>
        <taxon>Rehmannieae</taxon>
        <taxon>Rehmannia</taxon>
    </lineage>
</organism>
<dbReference type="Proteomes" id="UP001318860">
    <property type="component" value="Unassembled WGS sequence"/>
</dbReference>
<comment type="caution">
    <text evidence="4">The sequence shown here is derived from an EMBL/GenBank/DDBJ whole genome shotgun (WGS) entry which is preliminary data.</text>
</comment>
<name>A0ABR0XFN6_REHGL</name>
<reference evidence="4 5" key="1">
    <citation type="journal article" date="2021" name="Comput. Struct. Biotechnol. J.">
        <title>De novo genome assembly of the potent medicinal plant Rehmannia glutinosa using nanopore technology.</title>
        <authorList>
            <person name="Ma L."/>
            <person name="Dong C."/>
            <person name="Song C."/>
            <person name="Wang X."/>
            <person name="Zheng X."/>
            <person name="Niu Y."/>
            <person name="Chen S."/>
            <person name="Feng W."/>
        </authorList>
    </citation>
    <scope>NUCLEOTIDE SEQUENCE [LARGE SCALE GENOMIC DNA]</scope>
    <source>
        <strain evidence="4">DH-2019</strain>
    </source>
</reference>
<dbReference type="Gene3D" id="3.30.160.60">
    <property type="entry name" value="Classic Zinc Finger"/>
    <property type="match status" value="1"/>
</dbReference>
<evidence type="ECO:0000313" key="4">
    <source>
        <dbReference type="EMBL" id="KAK6157976.1"/>
    </source>
</evidence>
<proteinExistence type="predicted"/>
<evidence type="ECO:0000256" key="2">
    <source>
        <dbReference type="SAM" id="MobiDB-lite"/>
    </source>
</evidence>
<dbReference type="PANTHER" id="PTHR46326">
    <property type="entry name" value="ZINC FINGER PROTEIN ZAT1-RELATED"/>
    <property type="match status" value="1"/>
</dbReference>